<organism evidence="14 15">
    <name type="scientific">Diploscapter pachys</name>
    <dbReference type="NCBI Taxonomy" id="2018661"/>
    <lineage>
        <taxon>Eukaryota</taxon>
        <taxon>Metazoa</taxon>
        <taxon>Ecdysozoa</taxon>
        <taxon>Nematoda</taxon>
        <taxon>Chromadorea</taxon>
        <taxon>Rhabditida</taxon>
        <taxon>Rhabditina</taxon>
        <taxon>Rhabditomorpha</taxon>
        <taxon>Rhabditoidea</taxon>
        <taxon>Rhabditidae</taxon>
        <taxon>Diploscapter</taxon>
    </lineage>
</organism>
<dbReference type="STRING" id="2018661.A0A2A2LU40"/>
<dbReference type="GO" id="GO:0008237">
    <property type="term" value="F:metallopeptidase activity"/>
    <property type="evidence" value="ECO:0007669"/>
    <property type="project" value="UniProtKB-KW"/>
</dbReference>
<evidence type="ECO:0000256" key="12">
    <source>
        <dbReference type="ARBA" id="ARBA00023049"/>
    </source>
</evidence>
<dbReference type="AlphaFoldDB" id="A0A2A2LU40"/>
<dbReference type="OrthoDB" id="9880441at2759"/>
<gene>
    <name evidence="14" type="ORF">WR25_22423</name>
</gene>
<dbReference type="NCBIfam" id="NF002759">
    <property type="entry name" value="PRK02813.1"/>
    <property type="match status" value="1"/>
</dbReference>
<keyword evidence="8 13" id="KW-0645">Protease</keyword>
<evidence type="ECO:0000256" key="8">
    <source>
        <dbReference type="ARBA" id="ARBA00022670"/>
    </source>
</evidence>
<comment type="similarity">
    <text evidence="3 13">Belongs to the peptidase M18 family.</text>
</comment>
<evidence type="ECO:0000313" key="14">
    <source>
        <dbReference type="EMBL" id="PAV89766.1"/>
    </source>
</evidence>
<proteinExistence type="inferred from homology"/>
<evidence type="ECO:0000313" key="15">
    <source>
        <dbReference type="Proteomes" id="UP000218231"/>
    </source>
</evidence>
<evidence type="ECO:0000256" key="13">
    <source>
        <dbReference type="RuleBase" id="RU004386"/>
    </source>
</evidence>
<protein>
    <recommendedName>
        <fullName evidence="6">Aspartyl aminopeptidase</fullName>
        <ecNumber evidence="5">3.4.11.21</ecNumber>
    </recommendedName>
</protein>
<evidence type="ECO:0000256" key="10">
    <source>
        <dbReference type="ARBA" id="ARBA00022801"/>
    </source>
</evidence>
<evidence type="ECO:0000256" key="9">
    <source>
        <dbReference type="ARBA" id="ARBA00022723"/>
    </source>
</evidence>
<dbReference type="EC" id="3.4.11.21" evidence="5"/>
<keyword evidence="11 13" id="KW-0862">Zinc</keyword>
<comment type="caution">
    <text evidence="14">The sequence shown here is derived from an EMBL/GenBank/DDBJ whole genome shotgun (WGS) entry which is preliminary data.</text>
</comment>
<dbReference type="SUPFAM" id="SSF101821">
    <property type="entry name" value="Aminopeptidase/glucanase lid domain"/>
    <property type="match status" value="1"/>
</dbReference>
<comment type="subunit">
    <text evidence="4">Tetrahedron-shaped homododecamer built from six homodimers.</text>
</comment>
<dbReference type="Proteomes" id="UP000218231">
    <property type="component" value="Unassembled WGS sequence"/>
</dbReference>
<keyword evidence="7 13" id="KW-0031">Aminopeptidase</keyword>
<evidence type="ECO:0000256" key="7">
    <source>
        <dbReference type="ARBA" id="ARBA00022438"/>
    </source>
</evidence>
<dbReference type="GO" id="GO:0005737">
    <property type="term" value="C:cytoplasm"/>
    <property type="evidence" value="ECO:0007669"/>
    <property type="project" value="UniProtKB-ARBA"/>
</dbReference>
<dbReference type="PANTHER" id="PTHR28570">
    <property type="entry name" value="ASPARTYL AMINOPEPTIDASE"/>
    <property type="match status" value="1"/>
</dbReference>
<sequence length="486" mass="53171">MLKMAPSSPEVRKAAQEFITFLNNSVTPYHAVYECKKLLTAAGFHELPETGKWELQPKSKYFVTKNRSAILAFAVGGAHKPGDGFSIVVGHTDSPCLRVKPVSKQGADRFNQVGVSIYGGGIWRTWFDRDLSVAGEIILRGNESGALRRKLVNVKKPILFIPNLAIHLETDRNTFSCNTETNLRPILESYAAAGLNCPPKKCEDNNADTLVDPRSVVNEHHSTFLKLISEAAECKPEDIVDMDLYLYDANPAAIGGVHEEFICGARLDNLVGTYTAIRGLIESLQDEIGFENERLIRMAACFDNEEVGSSSAMGAGTSFTEYVLRRIGTCLNSNDPKSYFEQAIGNSMLISADQAHAAHPNYSDKHEQNHRPCFHGGVVVKVNVNQRYATTPTTHAILKEVAAEAGVPLQKMIVRNDSPCGSTVGPILATALGLQTVDVGCPQLAMHSIREFADTSSIYFATKLYSTFHARLDAIMGKLVYSETTA</sequence>
<evidence type="ECO:0000256" key="3">
    <source>
        <dbReference type="ARBA" id="ARBA00008290"/>
    </source>
</evidence>
<dbReference type="InterPro" id="IPR001948">
    <property type="entry name" value="Peptidase_M18"/>
</dbReference>
<comment type="catalytic activity">
    <reaction evidence="1">
        <text>Release of an N-terminal aspartate or glutamate from a peptide, with a preference for aspartate.</text>
        <dbReference type="EC" id="3.4.11.21"/>
    </reaction>
</comment>
<dbReference type="PANTHER" id="PTHR28570:SF3">
    <property type="entry name" value="ASPARTYL AMINOPEPTIDASE"/>
    <property type="match status" value="1"/>
</dbReference>
<keyword evidence="12 13" id="KW-0482">Metalloprotease</keyword>
<evidence type="ECO:0000256" key="1">
    <source>
        <dbReference type="ARBA" id="ARBA00001335"/>
    </source>
</evidence>
<dbReference type="Gene3D" id="2.30.250.10">
    <property type="entry name" value="Aminopeptidase i, Domain 2"/>
    <property type="match status" value="1"/>
</dbReference>
<evidence type="ECO:0000256" key="6">
    <source>
        <dbReference type="ARBA" id="ARBA00015118"/>
    </source>
</evidence>
<accession>A0A2A2LU40</accession>
<keyword evidence="15" id="KW-1185">Reference proteome</keyword>
<dbReference type="PRINTS" id="PR00932">
    <property type="entry name" value="AMINO1PTASE"/>
</dbReference>
<dbReference type="GO" id="GO:0006508">
    <property type="term" value="P:proteolysis"/>
    <property type="evidence" value="ECO:0007669"/>
    <property type="project" value="UniProtKB-KW"/>
</dbReference>
<dbReference type="FunFam" id="2.30.250.10:FF:000001">
    <property type="entry name" value="Aspartyl aminopeptidase 1"/>
    <property type="match status" value="1"/>
</dbReference>
<name>A0A2A2LU40_9BILA</name>
<dbReference type="EMBL" id="LIAE01006431">
    <property type="protein sequence ID" value="PAV89766.1"/>
    <property type="molecule type" value="Genomic_DNA"/>
</dbReference>
<keyword evidence="9 13" id="KW-0479">Metal-binding</keyword>
<evidence type="ECO:0000256" key="11">
    <source>
        <dbReference type="ARBA" id="ARBA00022833"/>
    </source>
</evidence>
<dbReference type="Gene3D" id="3.40.630.10">
    <property type="entry name" value="Zn peptidases"/>
    <property type="match status" value="1"/>
</dbReference>
<dbReference type="SUPFAM" id="SSF53187">
    <property type="entry name" value="Zn-dependent exopeptidases"/>
    <property type="match status" value="1"/>
</dbReference>
<dbReference type="GO" id="GO:0004177">
    <property type="term" value="F:aminopeptidase activity"/>
    <property type="evidence" value="ECO:0007669"/>
    <property type="project" value="UniProtKB-KW"/>
</dbReference>
<reference evidence="14 15" key="1">
    <citation type="journal article" date="2017" name="Curr. Biol.">
        <title>Genome architecture and evolution of a unichromosomal asexual nematode.</title>
        <authorList>
            <person name="Fradin H."/>
            <person name="Zegar C."/>
            <person name="Gutwein M."/>
            <person name="Lucas J."/>
            <person name="Kovtun M."/>
            <person name="Corcoran D."/>
            <person name="Baugh L.R."/>
            <person name="Kiontke K."/>
            <person name="Gunsalus K."/>
            <person name="Fitch D.H."/>
            <person name="Piano F."/>
        </authorList>
    </citation>
    <scope>NUCLEOTIDE SEQUENCE [LARGE SCALE GENOMIC DNA]</scope>
    <source>
        <strain evidence="14">PF1309</strain>
    </source>
</reference>
<comment type="cofactor">
    <cofactor evidence="2">
        <name>Zn(2+)</name>
        <dbReference type="ChEBI" id="CHEBI:29105"/>
    </cofactor>
</comment>
<dbReference type="CDD" id="cd05658">
    <property type="entry name" value="M18_DAP"/>
    <property type="match status" value="1"/>
</dbReference>
<evidence type="ECO:0000256" key="5">
    <source>
        <dbReference type="ARBA" id="ARBA00011965"/>
    </source>
</evidence>
<dbReference type="InterPro" id="IPR023358">
    <property type="entry name" value="Peptidase_M18_dom2"/>
</dbReference>
<dbReference type="GO" id="GO:0008270">
    <property type="term" value="F:zinc ion binding"/>
    <property type="evidence" value="ECO:0007669"/>
    <property type="project" value="InterPro"/>
</dbReference>
<dbReference type="Pfam" id="PF02127">
    <property type="entry name" value="Peptidase_M18"/>
    <property type="match status" value="1"/>
</dbReference>
<evidence type="ECO:0000256" key="4">
    <source>
        <dbReference type="ARBA" id="ARBA00011395"/>
    </source>
</evidence>
<keyword evidence="10 13" id="KW-0378">Hydrolase</keyword>
<evidence type="ECO:0000256" key="2">
    <source>
        <dbReference type="ARBA" id="ARBA00001947"/>
    </source>
</evidence>